<evidence type="ECO:0000256" key="3">
    <source>
        <dbReference type="ARBA" id="ARBA00022750"/>
    </source>
</evidence>
<evidence type="ECO:0000313" key="6">
    <source>
        <dbReference type="EMBL" id="CAN69680.1"/>
    </source>
</evidence>
<keyword evidence="2" id="KW-0479">Metal-binding</keyword>
<evidence type="ECO:0000256" key="1">
    <source>
        <dbReference type="ARBA" id="ARBA00022670"/>
    </source>
</evidence>
<evidence type="ECO:0000259" key="5">
    <source>
        <dbReference type="PROSITE" id="PS50994"/>
    </source>
</evidence>
<dbReference type="Pfam" id="PF22936">
    <property type="entry name" value="Pol_BBD"/>
    <property type="match status" value="1"/>
</dbReference>
<reference evidence="6" key="1">
    <citation type="journal article" date="2007" name="PLoS ONE">
        <title>The first genome sequence of an elite grapevine cultivar (Pinot noir Vitis vinifera L.): coping with a highly heterozygous genome.</title>
        <authorList>
            <person name="Velasco R."/>
            <person name="Zharkikh A."/>
            <person name="Troggio M."/>
            <person name="Cartwright D.A."/>
            <person name="Cestaro A."/>
            <person name="Pruss D."/>
            <person name="Pindo M."/>
            <person name="FitzGerald L.M."/>
            <person name="Vezzulli S."/>
            <person name="Reid J."/>
            <person name="Malacarne G."/>
            <person name="Iliev D."/>
            <person name="Coppola G."/>
            <person name="Wardell B."/>
            <person name="Micheletti D."/>
            <person name="Macalma T."/>
            <person name="Facci M."/>
            <person name="Mitchell J.T."/>
            <person name="Perazzolli M."/>
            <person name="Eldredge G."/>
            <person name="Gatto P."/>
            <person name="Oyzerski R."/>
            <person name="Moretto M."/>
            <person name="Gutin N."/>
            <person name="Stefanini M."/>
            <person name="Chen Y."/>
            <person name="Segala C."/>
            <person name="Davenport C."/>
            <person name="Dematte L."/>
            <person name="Mraz A."/>
            <person name="Battilana J."/>
            <person name="Stormo K."/>
            <person name="Costa F."/>
            <person name="Tao Q."/>
            <person name="Si-Ammour A."/>
            <person name="Harkins T."/>
            <person name="Lackey A."/>
            <person name="Perbost C."/>
            <person name="Taillon B."/>
            <person name="Stella A."/>
            <person name="Solovyev V."/>
            <person name="Fawcett J.A."/>
            <person name="Sterck L."/>
            <person name="Vandepoele K."/>
            <person name="Grando S.M."/>
            <person name="Toppo S."/>
            <person name="Moser C."/>
            <person name="Lanchbury J."/>
            <person name="Bogden R."/>
            <person name="Skolnick M."/>
            <person name="Sgaramella V."/>
            <person name="Bhatnagar S.K."/>
            <person name="Fontana P."/>
            <person name="Gutin A."/>
            <person name="Van de Peer Y."/>
            <person name="Salamini F."/>
            <person name="Viola R."/>
        </authorList>
    </citation>
    <scope>NUCLEOTIDE SEQUENCE</scope>
</reference>
<dbReference type="GO" id="GO:0003676">
    <property type="term" value="F:nucleic acid binding"/>
    <property type="evidence" value="ECO:0007669"/>
    <property type="project" value="InterPro"/>
</dbReference>
<dbReference type="GO" id="GO:0006508">
    <property type="term" value="P:proteolysis"/>
    <property type="evidence" value="ECO:0007669"/>
    <property type="project" value="UniProtKB-KW"/>
</dbReference>
<dbReference type="PANTHER" id="PTHR42648:SF28">
    <property type="entry name" value="TRANSPOSON-ENCODED PROTEIN WITH RIBONUCLEASE H-LIKE AND RETROVIRUS ZINC FINGER-LIKE DOMAINS"/>
    <property type="match status" value="1"/>
</dbReference>
<dbReference type="Pfam" id="PF07727">
    <property type="entry name" value="RVT_2"/>
    <property type="match status" value="2"/>
</dbReference>
<dbReference type="InterPro" id="IPR001584">
    <property type="entry name" value="Integrase_cat-core"/>
</dbReference>
<dbReference type="PROSITE" id="PS50994">
    <property type="entry name" value="INTEGRASE"/>
    <property type="match status" value="1"/>
</dbReference>
<keyword evidence="4" id="KW-0378">Hydrolase</keyword>
<dbReference type="SUPFAM" id="SSF56672">
    <property type="entry name" value="DNA/RNA polymerases"/>
    <property type="match status" value="1"/>
</dbReference>
<proteinExistence type="predicted"/>
<evidence type="ECO:0000256" key="2">
    <source>
        <dbReference type="ARBA" id="ARBA00022723"/>
    </source>
</evidence>
<organism evidence="6">
    <name type="scientific">Vitis vinifera</name>
    <name type="common">Grape</name>
    <dbReference type="NCBI Taxonomy" id="29760"/>
    <lineage>
        <taxon>Eukaryota</taxon>
        <taxon>Viridiplantae</taxon>
        <taxon>Streptophyta</taxon>
        <taxon>Embryophyta</taxon>
        <taxon>Tracheophyta</taxon>
        <taxon>Spermatophyta</taxon>
        <taxon>Magnoliopsida</taxon>
        <taxon>eudicotyledons</taxon>
        <taxon>Gunneridae</taxon>
        <taxon>Pentapetalae</taxon>
        <taxon>rosids</taxon>
        <taxon>Vitales</taxon>
        <taxon>Vitaceae</taxon>
        <taxon>Viteae</taxon>
        <taxon>Vitis</taxon>
    </lineage>
</organism>
<evidence type="ECO:0000256" key="4">
    <source>
        <dbReference type="ARBA" id="ARBA00022801"/>
    </source>
</evidence>
<dbReference type="InterPro" id="IPR039537">
    <property type="entry name" value="Retrotran_Ty1/copia-like"/>
</dbReference>
<keyword evidence="3" id="KW-0064">Aspartyl protease</keyword>
<gene>
    <name evidence="6" type="ORF">VITISV_003773</name>
</gene>
<dbReference type="InterPro" id="IPR012337">
    <property type="entry name" value="RNaseH-like_sf"/>
</dbReference>
<dbReference type="SUPFAM" id="SSF53098">
    <property type="entry name" value="Ribonuclease H-like"/>
    <property type="match status" value="1"/>
</dbReference>
<dbReference type="InterPro" id="IPR013103">
    <property type="entry name" value="RVT_2"/>
</dbReference>
<sequence>MAEEAGKASGIEKFDGTDFAYWNIQIEDYLYGRKLHLSLLGTKPESMKAEEWALLDRQILGVIRLTLSRSVTHNVVKEKTTADLMKALFEIDFDDEIRALIVLASLPNSWKAMRMAASNSTGKEKLKYNDIQDLILAEEILRRDASETSGSSFALNLETRGKGHFRRQCKSPKKKNEDDSTNVVIEEVQDALLLVVDSPLDDWVLDSGASFHTTPHREIIQNYVAGDFGKVYLAYGSALDVVGLGDVRILLPNGSIWLLEKVTKGARVLARGKKTGTLYMTSCPKDTIASTDTSLWHRRLGHMIASLGGSRYYVTFIDDSSRKVWVYFLKNKSNVFETFKKWKAMVETETGLKIKCLRSDNGGEYIDGGFNEYCVAQGIRMEKTIPRTPQQNGVAERMNRTLNERARSMRLHAGLPKTFWANAVSTVAYLINQGPSVPMEFRLPKEVWSGKEVKFSHLKVFSCVSYVHIDSDARSKLDAKSKICFFIGYGDEKFRYRFWDEQNKKIIRSRNMIFNEQVMYKDRSTVVSDVTEIDQKKFKFVNLDELIESTVQKGGEEDKENVNSQVDLSTPVTEVRRSSKNIRPPQRYSPVLKSLLLTDGGEPKCYDEALQDESSSKWELAMKDEMDSLLGNQTWELTELPVGNKALHNKWVYRIKNEHDGTKCYKARLVVKRFQQKEGIDYTEIFSPVVKMSTIRLVLGMPKGFIAQGQENLVCKLIKNLYGLKQAPRQWYKKFDSFMHIIGFKRCEADHCCYVKSFDNSYIILLFYMDDMLIAGSNIEEINNMKKQLSKQFAMKDLGVAKQILGMRIVRDKANGTLNLSQSEYVKKVLSKFNMNEAKPSPKTEEERDHMSKVPYASAIGSLMYAMVRTRPNIAHAVGVVSRFMSRPGKQHWEAVKWILRYLKGSLDTCLCFTGASLKLQGYVDADFAGDIDSRKSTIGFVFTLGGTSISWASNLQKIVTLSTTEAEYVAATEAGKEMIWLHGFLDELGKKQEIGILHSDSQSAIFFAKNSAFHSKSKHIQTKYHFICYLVEDKLANACENKKTTWFEDQKVVHGLT</sequence>
<dbReference type="CDD" id="cd09272">
    <property type="entry name" value="RNase_HI_RT_Ty1"/>
    <property type="match status" value="1"/>
</dbReference>
<dbReference type="EMBL" id="AM446477">
    <property type="protein sequence ID" value="CAN69680.1"/>
    <property type="molecule type" value="Genomic_DNA"/>
</dbReference>
<dbReference type="InterPro" id="IPR043502">
    <property type="entry name" value="DNA/RNA_pol_sf"/>
</dbReference>
<dbReference type="AlphaFoldDB" id="A5B4P6"/>
<dbReference type="GO" id="GO:0004190">
    <property type="term" value="F:aspartic-type endopeptidase activity"/>
    <property type="evidence" value="ECO:0007669"/>
    <property type="project" value="UniProtKB-KW"/>
</dbReference>
<dbReference type="GO" id="GO:0015074">
    <property type="term" value="P:DNA integration"/>
    <property type="evidence" value="ECO:0007669"/>
    <property type="project" value="InterPro"/>
</dbReference>
<accession>A5B4P6</accession>
<dbReference type="InterPro" id="IPR036397">
    <property type="entry name" value="RNaseH_sf"/>
</dbReference>
<dbReference type="Gene3D" id="3.30.420.10">
    <property type="entry name" value="Ribonuclease H-like superfamily/Ribonuclease H"/>
    <property type="match status" value="1"/>
</dbReference>
<dbReference type="InterPro" id="IPR057670">
    <property type="entry name" value="SH3_retrovirus"/>
</dbReference>
<dbReference type="PANTHER" id="PTHR42648">
    <property type="entry name" value="TRANSPOSASE, PUTATIVE-RELATED"/>
    <property type="match status" value="1"/>
</dbReference>
<keyword evidence="1" id="KW-0645">Protease</keyword>
<dbReference type="Pfam" id="PF25597">
    <property type="entry name" value="SH3_retrovirus"/>
    <property type="match status" value="1"/>
</dbReference>
<feature type="domain" description="Integrase catalytic" evidence="5">
    <location>
        <begin position="280"/>
        <end position="452"/>
    </location>
</feature>
<protein>
    <recommendedName>
        <fullName evidence="5">Integrase catalytic domain-containing protein</fullName>
    </recommendedName>
</protein>
<dbReference type="GO" id="GO:0046872">
    <property type="term" value="F:metal ion binding"/>
    <property type="evidence" value="ECO:0007669"/>
    <property type="project" value="UniProtKB-KW"/>
</dbReference>
<dbReference type="InterPro" id="IPR054722">
    <property type="entry name" value="PolX-like_BBD"/>
</dbReference>
<name>A5B4P6_VITVI</name>